<feature type="transmembrane region" description="Helical" evidence="8">
    <location>
        <begin position="137"/>
        <end position="155"/>
    </location>
</feature>
<feature type="transmembrane region" description="Helical" evidence="8">
    <location>
        <begin position="243"/>
        <end position="261"/>
    </location>
</feature>
<dbReference type="RefSeq" id="WP_271013200.1">
    <property type="nucleotide sequence ID" value="NZ_JAQIFT010000061.1"/>
</dbReference>
<feature type="transmembrane region" description="Helical" evidence="8">
    <location>
        <begin position="43"/>
        <end position="62"/>
    </location>
</feature>
<feature type="transmembrane region" description="Helical" evidence="8">
    <location>
        <begin position="209"/>
        <end position="231"/>
    </location>
</feature>
<dbReference type="PROSITE" id="PS00217">
    <property type="entry name" value="SUGAR_TRANSPORT_2"/>
    <property type="match status" value="1"/>
</dbReference>
<reference evidence="10" key="1">
    <citation type="journal article" date="2023" name="Int. J. Syst. Evol. Microbiol.">
        <title>&lt;i&gt;Holtiella tumoricola&lt;/i&gt; gen. nov. sp. nov., isolated from a human clinical sample.</title>
        <authorList>
            <person name="Allen-Vercoe E."/>
            <person name="Daigneault M.C."/>
            <person name="Vancuren S.J."/>
            <person name="Cochrane K."/>
            <person name="O'Neal L.L."/>
            <person name="Sankaranarayanan K."/>
            <person name="Lawson P.A."/>
        </authorList>
    </citation>
    <scope>NUCLEOTIDE SEQUENCE</scope>
    <source>
        <strain evidence="10">CC70A</strain>
    </source>
</reference>
<organism evidence="10 11">
    <name type="scientific">Holtiella tumoricola</name>
    <dbReference type="NCBI Taxonomy" id="3018743"/>
    <lineage>
        <taxon>Bacteria</taxon>
        <taxon>Bacillati</taxon>
        <taxon>Bacillota</taxon>
        <taxon>Clostridia</taxon>
        <taxon>Lachnospirales</taxon>
        <taxon>Cellulosilyticaceae</taxon>
        <taxon>Holtiella</taxon>
    </lineage>
</organism>
<dbReference type="InterPro" id="IPR005829">
    <property type="entry name" value="Sugar_transporter_CS"/>
</dbReference>
<feature type="domain" description="Major facilitator superfamily (MFS) profile" evidence="9">
    <location>
        <begin position="164"/>
        <end position="394"/>
    </location>
</feature>
<feature type="transmembrane region" description="Helical" evidence="8">
    <location>
        <begin position="359"/>
        <end position="385"/>
    </location>
</feature>
<feature type="transmembrane region" description="Helical" evidence="8">
    <location>
        <begin position="161"/>
        <end position="179"/>
    </location>
</feature>
<comment type="subcellular location">
    <subcellularLocation>
        <location evidence="1">Cell inner membrane</location>
        <topology evidence="1">Multi-pass membrane protein</topology>
    </subcellularLocation>
</comment>
<dbReference type="Proteomes" id="UP001169242">
    <property type="component" value="Unassembled WGS sequence"/>
</dbReference>
<dbReference type="GO" id="GO:0030395">
    <property type="term" value="F:lactose binding"/>
    <property type="evidence" value="ECO:0007669"/>
    <property type="project" value="TreeGrafter"/>
</dbReference>
<dbReference type="InterPro" id="IPR011701">
    <property type="entry name" value="MFS"/>
</dbReference>
<keyword evidence="11" id="KW-1185">Reference proteome</keyword>
<keyword evidence="3" id="KW-1003">Cell membrane</keyword>
<feature type="transmembrane region" description="Helical" evidence="8">
    <location>
        <begin position="273"/>
        <end position="290"/>
    </location>
</feature>
<feature type="transmembrane region" description="Helical" evidence="8">
    <location>
        <begin position="12"/>
        <end position="31"/>
    </location>
</feature>
<dbReference type="AlphaFoldDB" id="A0AA42DR32"/>
<dbReference type="InterPro" id="IPR020846">
    <property type="entry name" value="MFS_dom"/>
</dbReference>
<accession>A0AA42DR32</accession>
<evidence type="ECO:0000259" key="9">
    <source>
        <dbReference type="PROSITE" id="PS50850"/>
    </source>
</evidence>
<evidence type="ECO:0000256" key="5">
    <source>
        <dbReference type="ARBA" id="ARBA00022692"/>
    </source>
</evidence>
<evidence type="ECO:0000256" key="8">
    <source>
        <dbReference type="SAM" id="Phobius"/>
    </source>
</evidence>
<dbReference type="GO" id="GO:0015528">
    <property type="term" value="F:lactose:proton symporter activity"/>
    <property type="evidence" value="ECO:0007669"/>
    <property type="project" value="TreeGrafter"/>
</dbReference>
<evidence type="ECO:0000256" key="6">
    <source>
        <dbReference type="ARBA" id="ARBA00022989"/>
    </source>
</evidence>
<dbReference type="GO" id="GO:0005886">
    <property type="term" value="C:plasma membrane"/>
    <property type="evidence" value="ECO:0007669"/>
    <property type="project" value="UniProtKB-SubCell"/>
</dbReference>
<dbReference type="PANTHER" id="PTHR23522">
    <property type="entry name" value="BLL5896 PROTEIN"/>
    <property type="match status" value="1"/>
</dbReference>
<keyword evidence="4" id="KW-0997">Cell inner membrane</keyword>
<dbReference type="PROSITE" id="PS50850">
    <property type="entry name" value="MFS"/>
    <property type="match status" value="1"/>
</dbReference>
<dbReference type="EMBL" id="JAQIFT010000061">
    <property type="protein sequence ID" value="MDA3733348.1"/>
    <property type="molecule type" value="Genomic_DNA"/>
</dbReference>
<feature type="transmembrane region" description="Helical" evidence="8">
    <location>
        <begin position="296"/>
        <end position="321"/>
    </location>
</feature>
<comment type="caution">
    <text evidence="10">The sequence shown here is derived from an EMBL/GenBank/DDBJ whole genome shotgun (WGS) entry which is preliminary data.</text>
</comment>
<dbReference type="PANTHER" id="PTHR23522:SF10">
    <property type="entry name" value="3-PHENYLPROPIONIC ACID TRANSPORTER-RELATED"/>
    <property type="match status" value="1"/>
</dbReference>
<keyword evidence="5 8" id="KW-0812">Transmembrane</keyword>
<keyword evidence="6 8" id="KW-1133">Transmembrane helix</keyword>
<gene>
    <name evidence="10" type="ORF">PBV87_17855</name>
</gene>
<sequence>MEIKKVVQLFSLTYLINVIGGSFVNNVYILFLSTTKQFSDQQISLIMGIIPLVAIPAVFIWGKILDKSKALTRWGTFNIVINGVSLLLLYFTNNFILFFVIALIRTLLTQPLGSICEEYMINITKKANIPYGKVRRIGTLGGAIAGMIAPIILLFANQSLVMLTGIIITLMSALLFYQLPIVRLEDEEIINEKIGEKVGVIHLFKNKQYLVIFFIIAFTYGSMNSAAGYGSQTLLIKMNCPETLIVAFPFILAIFEILILGISHKFRVEQKPYRAFFIGAIVLCIRWIILSLSSHYIMVIISTLLQGFIVGLTLPAQNYIIAQVVPEKERSTAYLLSVVMQVSIVPGILNLFIGNTLNALGLSVFGVSYLAITCIALLLIVPMLIKETKKLKRV</sequence>
<name>A0AA42DR32_9FIRM</name>
<keyword evidence="2" id="KW-0813">Transport</keyword>
<keyword evidence="7 8" id="KW-0472">Membrane</keyword>
<evidence type="ECO:0000256" key="3">
    <source>
        <dbReference type="ARBA" id="ARBA00022475"/>
    </source>
</evidence>
<dbReference type="InterPro" id="IPR036259">
    <property type="entry name" value="MFS_trans_sf"/>
</dbReference>
<evidence type="ECO:0000256" key="1">
    <source>
        <dbReference type="ARBA" id="ARBA00004429"/>
    </source>
</evidence>
<evidence type="ECO:0000256" key="7">
    <source>
        <dbReference type="ARBA" id="ARBA00023136"/>
    </source>
</evidence>
<dbReference type="Gene3D" id="1.20.1250.20">
    <property type="entry name" value="MFS general substrate transporter like domains"/>
    <property type="match status" value="2"/>
</dbReference>
<evidence type="ECO:0000256" key="2">
    <source>
        <dbReference type="ARBA" id="ARBA00022448"/>
    </source>
</evidence>
<dbReference type="Pfam" id="PF07690">
    <property type="entry name" value="MFS_1"/>
    <property type="match status" value="1"/>
</dbReference>
<proteinExistence type="predicted"/>
<protein>
    <submittedName>
        <fullName evidence="10">MFS transporter</fullName>
    </submittedName>
</protein>
<evidence type="ECO:0000256" key="4">
    <source>
        <dbReference type="ARBA" id="ARBA00022519"/>
    </source>
</evidence>
<feature type="transmembrane region" description="Helical" evidence="8">
    <location>
        <begin position="74"/>
        <end position="91"/>
    </location>
</feature>
<evidence type="ECO:0000313" key="10">
    <source>
        <dbReference type="EMBL" id="MDA3733348.1"/>
    </source>
</evidence>
<feature type="transmembrane region" description="Helical" evidence="8">
    <location>
        <begin position="333"/>
        <end position="353"/>
    </location>
</feature>
<evidence type="ECO:0000313" key="11">
    <source>
        <dbReference type="Proteomes" id="UP001169242"/>
    </source>
</evidence>
<dbReference type="SUPFAM" id="SSF103473">
    <property type="entry name" value="MFS general substrate transporter"/>
    <property type="match status" value="1"/>
</dbReference>